<evidence type="ECO:0000256" key="3">
    <source>
        <dbReference type="ARBA" id="ARBA00023163"/>
    </source>
</evidence>
<accession>A0A345Y1L5</accession>
<dbReference type="GO" id="GO:0006355">
    <property type="term" value="P:regulation of DNA-templated transcription"/>
    <property type="evidence" value="ECO:0007669"/>
    <property type="project" value="InterPro"/>
</dbReference>
<dbReference type="AlphaFoldDB" id="A0A345Y1L5"/>
<sequence>MTGNDQPGRADTLRPTESAGDRVSTLSKRSALQVLTAREREVLRVLAAGESNRVLSRRLGIAERTVKAHLTNITRKLGLRSRVEAVLLSMEWKDELRPDRPDSDTW</sequence>
<feature type="region of interest" description="Disordered" evidence="4">
    <location>
        <begin position="1"/>
        <end position="26"/>
    </location>
</feature>
<keyword evidence="1" id="KW-0805">Transcription regulation</keyword>
<dbReference type="GO" id="GO:0003677">
    <property type="term" value="F:DNA binding"/>
    <property type="evidence" value="ECO:0007669"/>
    <property type="project" value="UniProtKB-KW"/>
</dbReference>
<dbReference type="PANTHER" id="PTHR44688:SF16">
    <property type="entry name" value="DNA-BINDING TRANSCRIPTIONAL ACTIVATOR DEVR_DOSR"/>
    <property type="match status" value="1"/>
</dbReference>
<dbReference type="InterPro" id="IPR000792">
    <property type="entry name" value="Tscrpt_reg_LuxR_C"/>
</dbReference>
<organism evidence="6 7">
    <name type="scientific">Streptomyces armeniacus</name>
    <dbReference type="NCBI Taxonomy" id="83291"/>
    <lineage>
        <taxon>Bacteria</taxon>
        <taxon>Bacillati</taxon>
        <taxon>Actinomycetota</taxon>
        <taxon>Actinomycetes</taxon>
        <taxon>Kitasatosporales</taxon>
        <taxon>Streptomycetaceae</taxon>
        <taxon>Streptomyces</taxon>
    </lineage>
</organism>
<dbReference type="Gene3D" id="1.10.10.10">
    <property type="entry name" value="Winged helix-like DNA-binding domain superfamily/Winged helix DNA-binding domain"/>
    <property type="match status" value="1"/>
</dbReference>
<dbReference type="Proteomes" id="UP000254425">
    <property type="component" value="Chromosome"/>
</dbReference>
<keyword evidence="3" id="KW-0804">Transcription</keyword>
<proteinExistence type="predicted"/>
<keyword evidence="2" id="KW-0238">DNA-binding</keyword>
<gene>
    <name evidence="6" type="ORF">DVA86_30585</name>
</gene>
<evidence type="ECO:0000313" key="6">
    <source>
        <dbReference type="EMBL" id="AXK37781.1"/>
    </source>
</evidence>
<dbReference type="EMBL" id="CP031320">
    <property type="protein sequence ID" value="AXK37781.1"/>
    <property type="molecule type" value="Genomic_DNA"/>
</dbReference>
<dbReference type="PROSITE" id="PS50043">
    <property type="entry name" value="HTH_LUXR_2"/>
    <property type="match status" value="1"/>
</dbReference>
<evidence type="ECO:0000256" key="1">
    <source>
        <dbReference type="ARBA" id="ARBA00023015"/>
    </source>
</evidence>
<evidence type="ECO:0000256" key="2">
    <source>
        <dbReference type="ARBA" id="ARBA00023125"/>
    </source>
</evidence>
<dbReference type="PANTHER" id="PTHR44688">
    <property type="entry name" value="DNA-BINDING TRANSCRIPTIONAL ACTIVATOR DEVR_DOSR"/>
    <property type="match status" value="1"/>
</dbReference>
<name>A0A345Y1L5_9ACTN</name>
<dbReference type="InterPro" id="IPR036388">
    <property type="entry name" value="WH-like_DNA-bd_sf"/>
</dbReference>
<dbReference type="PRINTS" id="PR00038">
    <property type="entry name" value="HTHLUXR"/>
</dbReference>
<dbReference type="SMART" id="SM00421">
    <property type="entry name" value="HTH_LUXR"/>
    <property type="match status" value="1"/>
</dbReference>
<reference evidence="6 7" key="1">
    <citation type="submission" date="2018-07" db="EMBL/GenBank/DDBJ databases">
        <title>Draft genome of the type strain Streptomyces armeniacus ATCC 15676.</title>
        <authorList>
            <person name="Labana P."/>
            <person name="Gosse J.T."/>
            <person name="Boddy C.N."/>
        </authorList>
    </citation>
    <scope>NUCLEOTIDE SEQUENCE [LARGE SCALE GENOMIC DNA]</scope>
    <source>
        <strain evidence="6 7">ATCC 15676</strain>
    </source>
</reference>
<dbReference type="InterPro" id="IPR016032">
    <property type="entry name" value="Sig_transdc_resp-reg_C-effctor"/>
</dbReference>
<dbReference type="CDD" id="cd06170">
    <property type="entry name" value="LuxR_C_like"/>
    <property type="match status" value="1"/>
</dbReference>
<dbReference type="KEGG" id="sarm:DVA86_30585"/>
<protein>
    <submittedName>
        <fullName evidence="6">LuxR family transcriptional regulator</fullName>
    </submittedName>
</protein>
<evidence type="ECO:0000256" key="4">
    <source>
        <dbReference type="SAM" id="MobiDB-lite"/>
    </source>
</evidence>
<feature type="domain" description="HTH luxR-type" evidence="5">
    <location>
        <begin position="28"/>
        <end position="93"/>
    </location>
</feature>
<evidence type="ECO:0000259" key="5">
    <source>
        <dbReference type="PROSITE" id="PS50043"/>
    </source>
</evidence>
<keyword evidence="7" id="KW-1185">Reference proteome</keyword>
<evidence type="ECO:0000313" key="7">
    <source>
        <dbReference type="Proteomes" id="UP000254425"/>
    </source>
</evidence>
<dbReference type="RefSeq" id="WP_208883150.1">
    <property type="nucleotide sequence ID" value="NZ_CP031320.1"/>
</dbReference>
<dbReference type="Pfam" id="PF00196">
    <property type="entry name" value="GerE"/>
    <property type="match status" value="1"/>
</dbReference>
<dbReference type="SUPFAM" id="SSF46894">
    <property type="entry name" value="C-terminal effector domain of the bipartite response regulators"/>
    <property type="match status" value="1"/>
</dbReference>